<dbReference type="RefSeq" id="WP_162364324.1">
    <property type="nucleotide sequence ID" value="NZ_WUBS01000002.1"/>
</dbReference>
<dbReference type="SUPFAM" id="SSF81342">
    <property type="entry name" value="Transmembrane di-heme cytochromes"/>
    <property type="match status" value="1"/>
</dbReference>
<evidence type="ECO:0000313" key="9">
    <source>
        <dbReference type="Proteomes" id="UP000461443"/>
    </source>
</evidence>
<keyword evidence="3 6" id="KW-0812">Transmembrane</keyword>
<dbReference type="PANTHER" id="PTHR30485">
    <property type="entry name" value="NI/FE-HYDROGENASE 1 B-TYPE CYTOCHROME SUBUNIT"/>
    <property type="match status" value="1"/>
</dbReference>
<sequence length="287" mass="32250">MNTLDPSNVPPPARPYRRRFIKRHSLPVRITHWVNVLCLSFLLLSGLQIFNAHPRLYWGKYGADADQAFIVIGARQQGDTLRGYVQIGPMNIESTGFLGVSSEDGAAAARAFPAWLTIPSYHDLGAGRHWHFFFAWLLVINGLVYLAHGLWRGHIRRDLLPTRAQLTLRHLWRETIDHVRLRFARGEEARRYNALQKLAYLSVVLGLLPIMVLTGLAMSPGLNAVFPFLPDLFGGRPSARTLHFITASLLVLFVLVHVAMVAVSGLWNNLRSMISGRYAIDDTGDKP</sequence>
<dbReference type="Proteomes" id="UP000461443">
    <property type="component" value="Unassembled WGS sequence"/>
</dbReference>
<evidence type="ECO:0000256" key="4">
    <source>
        <dbReference type="ARBA" id="ARBA00022989"/>
    </source>
</evidence>
<dbReference type="InterPro" id="IPR011577">
    <property type="entry name" value="Cyt_b561_bac/Ni-Hgenase"/>
</dbReference>
<comment type="subcellular location">
    <subcellularLocation>
        <location evidence="1">Cell membrane</location>
        <topology evidence="1">Multi-pass membrane protein</topology>
    </subcellularLocation>
</comment>
<feature type="transmembrane region" description="Helical" evidence="6">
    <location>
        <begin position="242"/>
        <end position="267"/>
    </location>
</feature>
<keyword evidence="2" id="KW-1003">Cell membrane</keyword>
<dbReference type="GO" id="GO:0005886">
    <property type="term" value="C:plasma membrane"/>
    <property type="evidence" value="ECO:0007669"/>
    <property type="project" value="UniProtKB-SubCell"/>
</dbReference>
<evidence type="ECO:0000256" key="3">
    <source>
        <dbReference type="ARBA" id="ARBA00022692"/>
    </source>
</evidence>
<reference evidence="8 9" key="2">
    <citation type="submission" date="2020-02" db="EMBL/GenBank/DDBJ databases">
        <title>The new genus of Enterobacteriales.</title>
        <authorList>
            <person name="Kim I.S."/>
        </authorList>
    </citation>
    <scope>NUCLEOTIDE SEQUENCE [LARGE SCALE GENOMIC DNA]</scope>
    <source>
        <strain evidence="8 9">SAP-6</strain>
    </source>
</reference>
<feature type="transmembrane region" description="Helical" evidence="6">
    <location>
        <begin position="26"/>
        <end position="50"/>
    </location>
</feature>
<dbReference type="GO" id="GO:0009055">
    <property type="term" value="F:electron transfer activity"/>
    <property type="evidence" value="ECO:0007669"/>
    <property type="project" value="InterPro"/>
</dbReference>
<evidence type="ECO:0000259" key="7">
    <source>
        <dbReference type="Pfam" id="PF01292"/>
    </source>
</evidence>
<feature type="domain" description="Cytochrome b561 bacterial/Ni-hydrogenase" evidence="7">
    <location>
        <begin position="23"/>
        <end position="276"/>
    </location>
</feature>
<keyword evidence="5 6" id="KW-0472">Membrane</keyword>
<dbReference type="InterPro" id="IPR016174">
    <property type="entry name" value="Di-haem_cyt_TM"/>
</dbReference>
<evidence type="ECO:0000256" key="1">
    <source>
        <dbReference type="ARBA" id="ARBA00004651"/>
    </source>
</evidence>
<evidence type="ECO:0000313" key="8">
    <source>
        <dbReference type="EMBL" id="NDL61630.1"/>
    </source>
</evidence>
<feature type="transmembrane region" description="Helical" evidence="6">
    <location>
        <begin position="130"/>
        <end position="151"/>
    </location>
</feature>
<keyword evidence="4 6" id="KW-1133">Transmembrane helix</keyword>
<comment type="caution">
    <text evidence="8">The sequence shown here is derived from an EMBL/GenBank/DDBJ whole genome shotgun (WGS) entry which is preliminary data.</text>
</comment>
<dbReference type="Gene3D" id="1.20.950.20">
    <property type="entry name" value="Transmembrane di-heme cytochromes, Chain C"/>
    <property type="match status" value="1"/>
</dbReference>
<dbReference type="AlphaFoldDB" id="A0A845SA49"/>
<dbReference type="PANTHER" id="PTHR30485:SF1">
    <property type="entry name" value="CYTOCHROME YDHU-RELATED"/>
    <property type="match status" value="1"/>
</dbReference>
<accession>A0A845SA49</accession>
<reference evidence="8 9" key="1">
    <citation type="submission" date="2019-12" db="EMBL/GenBank/DDBJ databases">
        <authorList>
            <person name="Lee S.D."/>
        </authorList>
    </citation>
    <scope>NUCLEOTIDE SEQUENCE [LARGE SCALE GENOMIC DNA]</scope>
    <source>
        <strain evidence="8 9">SAP-6</strain>
    </source>
</reference>
<evidence type="ECO:0000256" key="6">
    <source>
        <dbReference type="SAM" id="Phobius"/>
    </source>
</evidence>
<dbReference type="Pfam" id="PF01292">
    <property type="entry name" value="Ni_hydr_CYTB"/>
    <property type="match status" value="1"/>
</dbReference>
<gene>
    <name evidence="8" type="ORF">GRH90_02480</name>
</gene>
<dbReference type="EMBL" id="WUBS01000002">
    <property type="protein sequence ID" value="NDL61630.1"/>
    <property type="molecule type" value="Genomic_DNA"/>
</dbReference>
<dbReference type="InterPro" id="IPR051542">
    <property type="entry name" value="Hydrogenase_cytochrome"/>
</dbReference>
<proteinExistence type="predicted"/>
<evidence type="ECO:0000256" key="5">
    <source>
        <dbReference type="ARBA" id="ARBA00023136"/>
    </source>
</evidence>
<keyword evidence="9" id="KW-1185">Reference proteome</keyword>
<feature type="transmembrane region" description="Helical" evidence="6">
    <location>
        <begin position="198"/>
        <end position="222"/>
    </location>
</feature>
<organism evidence="8 9">
    <name type="scientific">Acerihabitans arboris</name>
    <dbReference type="NCBI Taxonomy" id="2691583"/>
    <lineage>
        <taxon>Bacteria</taxon>
        <taxon>Pseudomonadati</taxon>
        <taxon>Pseudomonadota</taxon>
        <taxon>Gammaproteobacteria</taxon>
        <taxon>Enterobacterales</taxon>
        <taxon>Pectobacteriaceae</taxon>
        <taxon>Acerihabitans</taxon>
    </lineage>
</organism>
<evidence type="ECO:0000256" key="2">
    <source>
        <dbReference type="ARBA" id="ARBA00022475"/>
    </source>
</evidence>
<name>A0A845SA49_9GAMM</name>
<protein>
    <recommendedName>
        <fullName evidence="7">Cytochrome b561 bacterial/Ni-hydrogenase domain-containing protein</fullName>
    </recommendedName>
</protein>
<dbReference type="GO" id="GO:0020037">
    <property type="term" value="F:heme binding"/>
    <property type="evidence" value="ECO:0007669"/>
    <property type="project" value="TreeGrafter"/>
</dbReference>
<dbReference type="GO" id="GO:0022904">
    <property type="term" value="P:respiratory electron transport chain"/>
    <property type="evidence" value="ECO:0007669"/>
    <property type="project" value="InterPro"/>
</dbReference>